<comment type="caution">
    <text evidence="2">The sequence shown here is derived from an EMBL/GenBank/DDBJ whole genome shotgun (WGS) entry which is preliminary data.</text>
</comment>
<dbReference type="Gene3D" id="3.30.420.10">
    <property type="entry name" value="Ribonuclease H-like superfamily/Ribonuclease H"/>
    <property type="match status" value="1"/>
</dbReference>
<dbReference type="GO" id="GO:0004523">
    <property type="term" value="F:RNA-DNA hybrid ribonuclease activity"/>
    <property type="evidence" value="ECO:0007669"/>
    <property type="project" value="InterPro"/>
</dbReference>
<reference evidence="2 3" key="1">
    <citation type="submission" date="2018-03" db="EMBL/GenBank/DDBJ databases">
        <title>Draft genome sequence of Rohu Carp (Labeo rohita).</title>
        <authorList>
            <person name="Das P."/>
            <person name="Kushwaha B."/>
            <person name="Joshi C.G."/>
            <person name="Kumar D."/>
            <person name="Nagpure N.S."/>
            <person name="Sahoo L."/>
            <person name="Das S.P."/>
            <person name="Bit A."/>
            <person name="Patnaik S."/>
            <person name="Meher P.K."/>
            <person name="Jayasankar P."/>
            <person name="Koringa P.G."/>
            <person name="Patel N.V."/>
            <person name="Hinsu A.T."/>
            <person name="Kumar R."/>
            <person name="Pandey M."/>
            <person name="Agarwal S."/>
            <person name="Srivastava S."/>
            <person name="Singh M."/>
            <person name="Iquebal M.A."/>
            <person name="Jaiswal S."/>
            <person name="Angadi U.B."/>
            <person name="Kumar N."/>
            <person name="Raza M."/>
            <person name="Shah T.M."/>
            <person name="Rai A."/>
            <person name="Jena J.K."/>
        </authorList>
    </citation>
    <scope>NUCLEOTIDE SEQUENCE [LARGE SCALE GENOMIC DNA]</scope>
    <source>
        <strain evidence="2">DASCIFA01</strain>
        <tissue evidence="2">Testis</tissue>
    </source>
</reference>
<dbReference type="Pfam" id="PF13456">
    <property type="entry name" value="RVT_3"/>
    <property type="match status" value="1"/>
</dbReference>
<feature type="domain" description="RNase H type-1" evidence="1">
    <location>
        <begin position="123"/>
        <end position="189"/>
    </location>
</feature>
<organism evidence="2 3">
    <name type="scientific">Labeo rohita</name>
    <name type="common">Indian major carp</name>
    <name type="synonym">Cyprinus rohita</name>
    <dbReference type="NCBI Taxonomy" id="84645"/>
    <lineage>
        <taxon>Eukaryota</taxon>
        <taxon>Metazoa</taxon>
        <taxon>Chordata</taxon>
        <taxon>Craniata</taxon>
        <taxon>Vertebrata</taxon>
        <taxon>Euteleostomi</taxon>
        <taxon>Actinopterygii</taxon>
        <taxon>Neopterygii</taxon>
        <taxon>Teleostei</taxon>
        <taxon>Ostariophysi</taxon>
        <taxon>Cypriniformes</taxon>
        <taxon>Cyprinidae</taxon>
        <taxon>Labeoninae</taxon>
        <taxon>Labeonini</taxon>
        <taxon>Labeo</taxon>
    </lineage>
</organism>
<proteinExistence type="predicted"/>
<dbReference type="GO" id="GO:0006259">
    <property type="term" value="P:DNA metabolic process"/>
    <property type="evidence" value="ECO:0007669"/>
    <property type="project" value="UniProtKB-ARBA"/>
</dbReference>
<dbReference type="InterPro" id="IPR043502">
    <property type="entry name" value="DNA/RNA_pol_sf"/>
</dbReference>
<dbReference type="InterPro" id="IPR002156">
    <property type="entry name" value="RNaseH_domain"/>
</dbReference>
<sequence length="216" mass="24052">MRIIPQGRPFISHLLSLASSAHALEDRISITDSCRNELSLWISFLKQWNGLSFFYSNLVSSPIDIQLYTDAAPSVGFGGFLRGRWFASTWPPELADLPQQLSSSALFELYPLVAAASLWGKEWSATSIVVHCDNEAIVHCINKGRSHSPALMPLLRRLIWISACDQFIITAKHIPGSKNQIADSLSRFAFQKFRSLAPEADPLPTPVPPYSELIFP</sequence>
<keyword evidence="3" id="KW-1185">Reference proteome</keyword>
<dbReference type="Proteomes" id="UP000290572">
    <property type="component" value="Unassembled WGS sequence"/>
</dbReference>
<dbReference type="EMBL" id="QBIY01004835">
    <property type="protein sequence ID" value="RXN38445.1"/>
    <property type="molecule type" value="Genomic_DNA"/>
</dbReference>
<dbReference type="PANTHER" id="PTHR33050:SF8">
    <property type="entry name" value="REVERSE TRANSCRIPTASE DOMAIN-CONTAINING PROTEIN"/>
    <property type="match status" value="1"/>
</dbReference>
<evidence type="ECO:0000259" key="1">
    <source>
        <dbReference type="Pfam" id="PF13456"/>
    </source>
</evidence>
<protein>
    <submittedName>
        <fullName evidence="2">Poly</fullName>
    </submittedName>
</protein>
<accession>A0A498P2J5</accession>
<evidence type="ECO:0000313" key="2">
    <source>
        <dbReference type="EMBL" id="RXN38445.1"/>
    </source>
</evidence>
<dbReference type="GO" id="GO:0003676">
    <property type="term" value="F:nucleic acid binding"/>
    <property type="evidence" value="ECO:0007669"/>
    <property type="project" value="InterPro"/>
</dbReference>
<dbReference type="AlphaFoldDB" id="A0A498P2J5"/>
<gene>
    <name evidence="2" type="ORF">ROHU_001103</name>
</gene>
<dbReference type="InterPro" id="IPR036397">
    <property type="entry name" value="RNaseH_sf"/>
</dbReference>
<name>A0A498P2J5_LABRO</name>
<dbReference type="CDD" id="cd09275">
    <property type="entry name" value="RNase_HI_RT_DIRS1"/>
    <property type="match status" value="1"/>
</dbReference>
<dbReference type="PANTHER" id="PTHR33050">
    <property type="entry name" value="REVERSE TRANSCRIPTASE DOMAIN-CONTAINING PROTEIN"/>
    <property type="match status" value="1"/>
</dbReference>
<dbReference type="InterPro" id="IPR052055">
    <property type="entry name" value="Hepadnavirus_pol/RT"/>
</dbReference>
<dbReference type="STRING" id="84645.A0A498P2J5"/>
<evidence type="ECO:0000313" key="3">
    <source>
        <dbReference type="Proteomes" id="UP000290572"/>
    </source>
</evidence>
<dbReference type="SUPFAM" id="SSF56672">
    <property type="entry name" value="DNA/RNA polymerases"/>
    <property type="match status" value="1"/>
</dbReference>